<dbReference type="PANTHER" id="PTHR43201:SF5">
    <property type="entry name" value="MEDIUM-CHAIN ACYL-COA LIGASE ACSF2, MITOCHONDRIAL"/>
    <property type="match status" value="1"/>
</dbReference>
<keyword evidence="6" id="KW-1185">Reference proteome</keyword>
<feature type="domain" description="AMP-dependent synthetase/ligase" evidence="3">
    <location>
        <begin position="21"/>
        <end position="370"/>
    </location>
</feature>
<evidence type="ECO:0000256" key="2">
    <source>
        <dbReference type="ARBA" id="ARBA00022598"/>
    </source>
</evidence>
<keyword evidence="2" id="KW-0436">Ligase</keyword>
<sequence>MKHAETIGTLLRRQHHALGARPFLSVPDAKVTLSFSETYRESTALAVRLTELGAGAGDRVALLFPNGVPAALGLMAVFSVGAVAVPLNPRLTPEEIRQALELSGARLILCPSDLGPAITAALRGVWSRLDGGFTSHLNGTAIYCREPIDRRDGEGREATADDPALILFTSGTTGTPKGVVLSHANLLANAGFVRKAHRLTPDDVALCILPLFHINGLVVTLLTPLLTGMPVLLPTRFEVGRFWEWIREHRVTWFSAVPTILSLLLSHPDPPREDLATLRFARSASAPLPVPVLKQFERRFEIPVIETYGISEAACQVTANPHPPGSRKPGSAGIPVGNRLQVLNGAGHPVAAGTVGEVVIAGVNVFAGYLDNPAADREALKNGWFHTGDLGYLDADGFLFLTGRKKELINRAGEKISPREVEEVVHRLPEVETVGVVGVPHQLYGEEVTAFITLRQGSRLTTQQVRDFCREHLAGYKVPREVFFIPEFPCGPSGKVQRRRLLEVYTQLKEQKVHP</sequence>
<comment type="caution">
    <text evidence="5">The sequence shown here is derived from an EMBL/GenBank/DDBJ whole genome shotgun (WGS) entry which is preliminary data.</text>
</comment>
<organism evidence="5 6">
    <name type="scientific">Geomesophilobacter sediminis</name>
    <dbReference type="NCBI Taxonomy" id="2798584"/>
    <lineage>
        <taxon>Bacteria</taxon>
        <taxon>Pseudomonadati</taxon>
        <taxon>Thermodesulfobacteriota</taxon>
        <taxon>Desulfuromonadia</taxon>
        <taxon>Geobacterales</taxon>
        <taxon>Geobacteraceae</taxon>
        <taxon>Geomesophilobacter</taxon>
    </lineage>
</organism>
<dbReference type="InterPro" id="IPR045851">
    <property type="entry name" value="AMP-bd_C_sf"/>
</dbReference>
<dbReference type="InterPro" id="IPR000873">
    <property type="entry name" value="AMP-dep_synth/lig_dom"/>
</dbReference>
<dbReference type="RefSeq" id="WP_199383202.1">
    <property type="nucleotide sequence ID" value="NZ_JAEMHM010000004.1"/>
</dbReference>
<dbReference type="PANTHER" id="PTHR43201">
    <property type="entry name" value="ACYL-COA SYNTHETASE"/>
    <property type="match status" value="1"/>
</dbReference>
<dbReference type="FunFam" id="3.30.300.30:FF:000008">
    <property type="entry name" value="2,3-dihydroxybenzoate-AMP ligase"/>
    <property type="match status" value="1"/>
</dbReference>
<evidence type="ECO:0000259" key="3">
    <source>
        <dbReference type="Pfam" id="PF00501"/>
    </source>
</evidence>
<dbReference type="GO" id="GO:0031956">
    <property type="term" value="F:medium-chain fatty acid-CoA ligase activity"/>
    <property type="evidence" value="ECO:0007669"/>
    <property type="project" value="TreeGrafter"/>
</dbReference>
<gene>
    <name evidence="5" type="ORF">JFN93_06590</name>
</gene>
<dbReference type="Gene3D" id="3.40.50.12780">
    <property type="entry name" value="N-terminal domain of ligase-like"/>
    <property type="match status" value="1"/>
</dbReference>
<dbReference type="InterPro" id="IPR020845">
    <property type="entry name" value="AMP-binding_CS"/>
</dbReference>
<evidence type="ECO:0000313" key="5">
    <source>
        <dbReference type="EMBL" id="MBJ6724369.1"/>
    </source>
</evidence>
<evidence type="ECO:0000259" key="4">
    <source>
        <dbReference type="Pfam" id="PF13193"/>
    </source>
</evidence>
<dbReference type="InterPro" id="IPR042099">
    <property type="entry name" value="ANL_N_sf"/>
</dbReference>
<evidence type="ECO:0000313" key="6">
    <source>
        <dbReference type="Proteomes" id="UP000636888"/>
    </source>
</evidence>
<feature type="domain" description="AMP-binding enzyme C-terminal" evidence="4">
    <location>
        <begin position="420"/>
        <end position="495"/>
    </location>
</feature>
<dbReference type="Proteomes" id="UP000636888">
    <property type="component" value="Unassembled WGS sequence"/>
</dbReference>
<reference evidence="5" key="1">
    <citation type="submission" date="2020-12" db="EMBL/GenBank/DDBJ databases">
        <title>Geomonas sp. Red875, isolated from river sediment.</title>
        <authorList>
            <person name="Xu Z."/>
            <person name="Zhang Z."/>
            <person name="Masuda Y."/>
            <person name="Itoh H."/>
            <person name="Senoo K."/>
        </authorList>
    </citation>
    <scope>NUCLEOTIDE SEQUENCE</scope>
    <source>
        <strain evidence="5">Red875</strain>
    </source>
</reference>
<dbReference type="SUPFAM" id="SSF56801">
    <property type="entry name" value="Acetyl-CoA synthetase-like"/>
    <property type="match status" value="1"/>
</dbReference>
<evidence type="ECO:0000256" key="1">
    <source>
        <dbReference type="ARBA" id="ARBA00006432"/>
    </source>
</evidence>
<dbReference type="GO" id="GO:0006631">
    <property type="term" value="P:fatty acid metabolic process"/>
    <property type="evidence" value="ECO:0007669"/>
    <property type="project" value="TreeGrafter"/>
</dbReference>
<dbReference type="InterPro" id="IPR025110">
    <property type="entry name" value="AMP-bd_C"/>
</dbReference>
<dbReference type="Pfam" id="PF13193">
    <property type="entry name" value="AMP-binding_C"/>
    <property type="match status" value="1"/>
</dbReference>
<dbReference type="Pfam" id="PF00501">
    <property type="entry name" value="AMP-binding"/>
    <property type="match status" value="1"/>
</dbReference>
<dbReference type="AlphaFoldDB" id="A0A8J7IPM1"/>
<dbReference type="EMBL" id="JAEMHM010000004">
    <property type="protein sequence ID" value="MBJ6724369.1"/>
    <property type="molecule type" value="Genomic_DNA"/>
</dbReference>
<accession>A0A8J7IPM1</accession>
<name>A0A8J7IPM1_9BACT</name>
<dbReference type="PROSITE" id="PS00455">
    <property type="entry name" value="AMP_BINDING"/>
    <property type="match status" value="1"/>
</dbReference>
<protein>
    <submittedName>
        <fullName evidence="5">AMP-binding protein</fullName>
    </submittedName>
</protein>
<dbReference type="Gene3D" id="3.30.300.30">
    <property type="match status" value="1"/>
</dbReference>
<proteinExistence type="inferred from homology"/>
<comment type="similarity">
    <text evidence="1">Belongs to the ATP-dependent AMP-binding enzyme family.</text>
</comment>